<dbReference type="SMR" id="A2EWL9"/>
<proteinExistence type="predicted"/>
<name>A2EWL9_TRIV3</name>
<sequence length="1250" mass="144194">MTSKSASGISNSRPTPLNAYDDIKRSIQSTLDSLKSDGLNSYTVLSISEIYPQVCTFIKAISLDNISDRVKLLGYFAPLESFLVHFSFSYKYSTYESFMFYWQIFSQGFHKIVSNLTLNLTDEFNYLKSMVSNSEMLVATVDSILTVHISQPDDIKLLRESINNFKTSFKQGSNELTQINLIESKIESYSTVSLFKEFVETMDSLGIRGQISLKSSYTSKELLKIISYSYRFAVFSCEILNYYDRSYNQEIMDSIQALYYLQTFANLNDLTLLAKRYITYTELKFRSASKTTDINLSDIEQVVLSDYPDSFNSFSLFSKSFSKTFDVNTNRTITSLATVLSNYTNFLSTATFDEQNLDLTKKCDDLMMSFCYQVICRSIYEDSLTISDYISLSSPKNKDIFKLIKKLNKATYKLKAFQLIDDKYANFMDRFTLLLRSLHRVLSVVQSCLLEKTKTEFCTYAPPIFSLPYLLKRKLMLKPIDLFPNGRIPSPAEIIDMASRYMQINKNVFSNDEYTSQILAIFSFYYHAANFYTNCVPENSKGQEFTFAPETTSLSLKFQSLSESLIEFIEEKSNNNVPLVERFFSINLITLYKNGQSEQPVHDLYNYLCENIFVPKIPMTIFEMSEYLKSLIKPVNLQVSSDSLDNFMFIQSSFDSIMKLDFKVDYDRLKKAVAVLANHIGPTNKVAICFTQFVKTMKIFRNASQRLTDIGKDCHHLNQAASNLPELFLATSVAHSLDSIFDFHGLVNINQKIHNLFPFSTNLTKNVDNFTFVPLYEGLTTVLSKPRVSFIPPKDEYYLRTIQNYIYSLDVYIAHMPPENKQIIQPLKVVVSYALLFPKSAQPYDVKYEKYNSDLLSALISLRKFIANSHSNSKHCFLMDSLVNDIEDFTSIVLKYQIKVMNYDYCVLSLRIFSNLKDKFKPDFRSIPKIPQQFNVNQNQYGTQSANFTSDIELDCDFPAMQAIYANMTRVTDTKFYDIIKKLGAYLKKQKIRINEGQAVLKNAALISMQEDMILKLDQNISKVSDEIERVKSVKQKQPETFKTRSSKYREQIEEMNNVINNKKANLENLVKQLKEIEESNQAKKKELEALKQSIPPENVYNSRGSSMDTNYDQNSEFQSAPEIDEYIEAVKAQNEKLMVAIKRRKMMNQIPDLGENPASKEELQKKIDSYKEKINAILKTKNSRDEEFFLHIPQDVIDLMNFCVTNAANTNSRDSILRSRETILSYINSCEQFIKNLAEKRAELKKMKV</sequence>
<dbReference type="VEuPathDB" id="TrichDB:TVAG_337730"/>
<evidence type="ECO:0000256" key="1">
    <source>
        <dbReference type="SAM" id="MobiDB-lite"/>
    </source>
</evidence>
<dbReference type="VEuPathDB" id="TrichDB:TVAGG3_1021740"/>
<organism evidence="2 3">
    <name type="scientific">Trichomonas vaginalis (strain ATCC PRA-98 / G3)</name>
    <dbReference type="NCBI Taxonomy" id="412133"/>
    <lineage>
        <taxon>Eukaryota</taxon>
        <taxon>Metamonada</taxon>
        <taxon>Parabasalia</taxon>
        <taxon>Trichomonadida</taxon>
        <taxon>Trichomonadidae</taxon>
        <taxon>Trichomonas</taxon>
    </lineage>
</organism>
<dbReference type="GO" id="GO:0008574">
    <property type="term" value="F:plus-end-directed microtubule motor activity"/>
    <property type="evidence" value="ECO:0000318"/>
    <property type="project" value="GO_Central"/>
</dbReference>
<dbReference type="AlphaFoldDB" id="A2EWL9"/>
<dbReference type="GO" id="GO:0072686">
    <property type="term" value="C:mitotic spindle"/>
    <property type="evidence" value="ECO:0000318"/>
    <property type="project" value="GO_Central"/>
</dbReference>
<reference evidence="2" key="2">
    <citation type="journal article" date="2007" name="Science">
        <title>Draft genome sequence of the sexually transmitted pathogen Trichomonas vaginalis.</title>
        <authorList>
            <person name="Carlton J.M."/>
            <person name="Hirt R.P."/>
            <person name="Silva J.C."/>
            <person name="Delcher A.L."/>
            <person name="Schatz M."/>
            <person name="Zhao Q."/>
            <person name="Wortman J.R."/>
            <person name="Bidwell S.L."/>
            <person name="Alsmark U.C.M."/>
            <person name="Besteiro S."/>
            <person name="Sicheritz-Ponten T."/>
            <person name="Noel C.J."/>
            <person name="Dacks J.B."/>
            <person name="Foster P.G."/>
            <person name="Simillion C."/>
            <person name="Van de Peer Y."/>
            <person name="Miranda-Saavedra D."/>
            <person name="Barton G.J."/>
            <person name="Westrop G.D."/>
            <person name="Mueller S."/>
            <person name="Dessi D."/>
            <person name="Fiori P.L."/>
            <person name="Ren Q."/>
            <person name="Paulsen I."/>
            <person name="Zhang H."/>
            <person name="Bastida-Corcuera F.D."/>
            <person name="Simoes-Barbosa A."/>
            <person name="Brown M.T."/>
            <person name="Hayes R.D."/>
            <person name="Mukherjee M."/>
            <person name="Okumura C.Y."/>
            <person name="Schneider R."/>
            <person name="Smith A.J."/>
            <person name="Vanacova S."/>
            <person name="Villalvazo M."/>
            <person name="Haas B.J."/>
            <person name="Pertea M."/>
            <person name="Feldblyum T.V."/>
            <person name="Utterback T.R."/>
            <person name="Shu C.L."/>
            <person name="Osoegawa K."/>
            <person name="de Jong P.J."/>
            <person name="Hrdy I."/>
            <person name="Horvathova L."/>
            <person name="Zubacova Z."/>
            <person name="Dolezal P."/>
            <person name="Malik S.B."/>
            <person name="Logsdon J.M. Jr."/>
            <person name="Henze K."/>
            <person name="Gupta A."/>
            <person name="Wang C.C."/>
            <person name="Dunne R.L."/>
            <person name="Upcroft J.A."/>
            <person name="Upcroft P."/>
            <person name="White O."/>
            <person name="Salzberg S.L."/>
            <person name="Tang P."/>
            <person name="Chiu C.-H."/>
            <person name="Lee Y.-S."/>
            <person name="Embley T.M."/>
            <person name="Coombs G.H."/>
            <person name="Mottram J.C."/>
            <person name="Tachezy J."/>
            <person name="Fraser-Liggett C.M."/>
            <person name="Johnson P.J."/>
        </authorList>
    </citation>
    <scope>NUCLEOTIDE SEQUENCE [LARGE SCALE GENOMIC DNA]</scope>
    <source>
        <strain evidence="2">G3</strain>
    </source>
</reference>
<evidence type="ECO:0000313" key="3">
    <source>
        <dbReference type="Proteomes" id="UP000001542"/>
    </source>
</evidence>
<evidence type="ECO:0000313" key="2">
    <source>
        <dbReference type="EMBL" id="EAY02973.1"/>
    </source>
</evidence>
<keyword evidence="3" id="KW-1185">Reference proteome</keyword>
<dbReference type="KEGG" id="tva:4760813"/>
<dbReference type="InParanoid" id="A2EWL9"/>
<accession>A2EWL9</accession>
<dbReference type="Proteomes" id="UP000001542">
    <property type="component" value="Unassembled WGS sequence"/>
</dbReference>
<feature type="compositionally biased region" description="Polar residues" evidence="1">
    <location>
        <begin position="1100"/>
        <end position="1115"/>
    </location>
</feature>
<gene>
    <name evidence="2" type="ORF">TVAG_337730</name>
</gene>
<dbReference type="RefSeq" id="XP_001315196.1">
    <property type="nucleotide sequence ID" value="XM_001315161.1"/>
</dbReference>
<dbReference type="GO" id="GO:0005876">
    <property type="term" value="C:spindle microtubule"/>
    <property type="evidence" value="ECO:0000318"/>
    <property type="project" value="GO_Central"/>
</dbReference>
<feature type="region of interest" description="Disordered" evidence="1">
    <location>
        <begin position="1088"/>
        <end position="1115"/>
    </location>
</feature>
<protein>
    <submittedName>
        <fullName evidence="2">Uncharacterized protein</fullName>
    </submittedName>
</protein>
<dbReference type="GO" id="GO:0090307">
    <property type="term" value="P:mitotic spindle assembly"/>
    <property type="evidence" value="ECO:0000318"/>
    <property type="project" value="GO_Central"/>
</dbReference>
<reference evidence="2" key="1">
    <citation type="submission" date="2006-10" db="EMBL/GenBank/DDBJ databases">
        <authorList>
            <person name="Amadeo P."/>
            <person name="Zhao Q."/>
            <person name="Wortman J."/>
            <person name="Fraser-Liggett C."/>
            <person name="Carlton J."/>
        </authorList>
    </citation>
    <scope>NUCLEOTIDE SEQUENCE</scope>
    <source>
        <strain evidence="2">G3</strain>
    </source>
</reference>
<dbReference type="GO" id="GO:0051231">
    <property type="term" value="P:spindle elongation"/>
    <property type="evidence" value="ECO:0000318"/>
    <property type="project" value="GO_Central"/>
</dbReference>
<dbReference type="EMBL" id="DS113519">
    <property type="protein sequence ID" value="EAY02973.1"/>
    <property type="molecule type" value="Genomic_DNA"/>
</dbReference>